<name>A0A5C5RXP5_9ACTN</name>
<proteinExistence type="predicted"/>
<evidence type="ECO:0000313" key="1">
    <source>
        <dbReference type="EMBL" id="TWS27248.1"/>
    </source>
</evidence>
<dbReference type="AlphaFoldDB" id="A0A5C5RXP5"/>
<organism evidence="1 2">
    <name type="scientific">Tsukamurella conjunctivitidis</name>
    <dbReference type="NCBI Taxonomy" id="2592068"/>
    <lineage>
        <taxon>Bacteria</taxon>
        <taxon>Bacillati</taxon>
        <taxon>Actinomycetota</taxon>
        <taxon>Actinomycetes</taxon>
        <taxon>Mycobacteriales</taxon>
        <taxon>Tsukamurellaceae</taxon>
        <taxon>Tsukamurella</taxon>
    </lineage>
</organism>
<dbReference type="Proteomes" id="UP000319375">
    <property type="component" value="Unassembled WGS sequence"/>
</dbReference>
<sequence length="94" mass="9880">MTEDGYAAAARILDQAVRDANNAFNQASGTQADMVTGWVTAIGCTDGTEHALLILHPGLDNSPMQAPWITTGLLRETLGVVEGNGTTCTCDDEQ</sequence>
<evidence type="ECO:0000313" key="2">
    <source>
        <dbReference type="Proteomes" id="UP000319375"/>
    </source>
</evidence>
<protein>
    <submittedName>
        <fullName evidence="1">Uncharacterized protein</fullName>
    </submittedName>
</protein>
<accession>A0A5C5RXP5</accession>
<dbReference type="EMBL" id="VIGX01000015">
    <property type="protein sequence ID" value="TWS27248.1"/>
    <property type="molecule type" value="Genomic_DNA"/>
</dbReference>
<reference evidence="1 2" key="1">
    <citation type="submission" date="2019-06" db="EMBL/GenBank/DDBJ databases">
        <title>Tsukamurella conjunctivitidis sp. nov., Tsukamurella assacharolytica sp. nov. and Tsukamurella sputae sp. nov. isolated from patients with conjunctivitis, bacteraemia (lymphoma) and respiratory infection (sputum) in Hong Kong.</title>
        <authorList>
            <person name="Teng J.L.L."/>
            <person name="Lee H.H."/>
            <person name="Fong J.Y.H."/>
            <person name="Fok K.M.N."/>
            <person name="Lau S.K.P."/>
            <person name="Woo P.C.Y."/>
        </authorList>
    </citation>
    <scope>NUCLEOTIDE SEQUENCE [LARGE SCALE GENOMIC DNA]</scope>
    <source>
        <strain evidence="1 2">HKU72</strain>
    </source>
</reference>
<dbReference type="RefSeq" id="WP_146488563.1">
    <property type="nucleotide sequence ID" value="NZ_VIGX01000015.1"/>
</dbReference>
<keyword evidence="2" id="KW-1185">Reference proteome</keyword>
<comment type="caution">
    <text evidence="1">The sequence shown here is derived from an EMBL/GenBank/DDBJ whole genome shotgun (WGS) entry which is preliminary data.</text>
</comment>
<gene>
    <name evidence="1" type="ORF">FK530_19060</name>
</gene>